<dbReference type="AlphaFoldDB" id="A0A9C6U0V7"/>
<proteinExistence type="predicted"/>
<organism evidence="2 3">
    <name type="scientific">Frankliniella occidentalis</name>
    <name type="common">Western flower thrips</name>
    <name type="synonym">Euthrips occidentalis</name>
    <dbReference type="NCBI Taxonomy" id="133901"/>
    <lineage>
        <taxon>Eukaryota</taxon>
        <taxon>Metazoa</taxon>
        <taxon>Ecdysozoa</taxon>
        <taxon>Arthropoda</taxon>
        <taxon>Hexapoda</taxon>
        <taxon>Insecta</taxon>
        <taxon>Pterygota</taxon>
        <taxon>Neoptera</taxon>
        <taxon>Paraneoptera</taxon>
        <taxon>Thysanoptera</taxon>
        <taxon>Terebrantia</taxon>
        <taxon>Thripoidea</taxon>
        <taxon>Thripidae</taxon>
        <taxon>Frankliniella</taxon>
    </lineage>
</organism>
<feature type="compositionally biased region" description="Polar residues" evidence="1">
    <location>
        <begin position="217"/>
        <end position="226"/>
    </location>
</feature>
<reference evidence="3" key="2">
    <citation type="submission" date="2025-08" db="UniProtKB">
        <authorList>
            <consortium name="RefSeq"/>
        </authorList>
    </citation>
    <scope>IDENTIFICATION</scope>
    <source>
        <tissue evidence="3">Whole organism</tissue>
    </source>
</reference>
<feature type="region of interest" description="Disordered" evidence="1">
    <location>
        <begin position="152"/>
        <end position="273"/>
    </location>
</feature>
<evidence type="ECO:0000313" key="3">
    <source>
        <dbReference type="RefSeq" id="XP_052125505.1"/>
    </source>
</evidence>
<protein>
    <submittedName>
        <fullName evidence="3">Uncharacterized protein LOC127749805</fullName>
    </submittedName>
</protein>
<dbReference type="KEGG" id="foc:127749805"/>
<dbReference type="RefSeq" id="XP_052125505.1">
    <property type="nucleotide sequence ID" value="XM_052269545.1"/>
</dbReference>
<dbReference type="GeneID" id="127749805"/>
<gene>
    <name evidence="3" type="primary">LOC127749805</name>
</gene>
<dbReference type="Proteomes" id="UP000504606">
    <property type="component" value="Unplaced"/>
</dbReference>
<evidence type="ECO:0000313" key="2">
    <source>
        <dbReference type="Proteomes" id="UP000504606"/>
    </source>
</evidence>
<accession>A0A9C6U0V7</accession>
<evidence type="ECO:0000256" key="1">
    <source>
        <dbReference type="SAM" id="MobiDB-lite"/>
    </source>
</evidence>
<feature type="compositionally biased region" description="Low complexity" evidence="1">
    <location>
        <begin position="229"/>
        <end position="260"/>
    </location>
</feature>
<reference evidence="3" key="1">
    <citation type="journal article" date="2018" name="Proc. Natl. Acad. Sci. U.S.A.">
        <title>Phylogenomics and the evolution of hemipteroid insects.</title>
        <authorList>
            <person name="Johnson K.P."/>
            <person name="Dietrich C.H."/>
            <person name="Friedrich F."/>
            <person name="Beutel R.G."/>
            <person name="Wipfler B."/>
            <person name="Peters R.S."/>
            <person name="Allen J.M."/>
            <person name="Petersen M."/>
            <person name="Donath A."/>
            <person name="Walden K.K."/>
            <person name="Kozlov A.M."/>
            <person name="Podsiadlowski L."/>
            <person name="Mayer C."/>
            <person name="Meusemann K."/>
            <person name="Vasilikopoulos A."/>
            <person name="Waterhouse R.M."/>
            <person name="Cameron S.L."/>
            <person name="Weirauch C."/>
            <person name="Swanson D.R."/>
            <person name="Percy D.M."/>
            <person name="Hardy N.B."/>
            <person name="Terry I."/>
            <person name="Liu S."/>
            <person name="Zhou X."/>
            <person name="Misof B."/>
            <person name="Robertson H.M."/>
            <person name="Yoshizawa K."/>
        </authorList>
    </citation>
    <scope>NUCLEOTIDE SEQUENCE</scope>
    <source>
        <tissue evidence="3">Whole organism</tissue>
    </source>
</reference>
<sequence length="389" mass="42615">MVLRPRTTTACPAGAERSNQEIKKTNQVFKILSEALLTSRKHARVLRKILAAYLKENWERLYPHWKDTSGYQLASDCCSRLATGVCNWPVAVNVAAHLFQTSIFVSSSNAIEQCFGPGSSGRAIRIFTSFNEENGEPNFKFASKCDQDPLSDCPTTSEVVPSSVPTSPPVPKDPTKMAPSTHMASGVLGTGSTPAEPTDTTRCETTEMAAPCDELQSAASKAQPSSEHAPLPRGGQRGPRLGPGPAADAASADPDDSSGGRCTPQPASADVNKPGQDWLAELVARKRKLARCKCGEMAQLFFRRSRQWHVDIILEKIFLKSPSSTWLDIDKWHDLHMVSKRYWLDRPLSKLQPVLQTKLGSEEYRIAEAIFSVHQNHIKGLAESSSDSE</sequence>
<keyword evidence="2" id="KW-1185">Reference proteome</keyword>
<name>A0A9C6U0V7_FRAOC</name>
<feature type="compositionally biased region" description="Low complexity" evidence="1">
    <location>
        <begin position="154"/>
        <end position="165"/>
    </location>
</feature>